<feature type="transmembrane region" description="Helical" evidence="2">
    <location>
        <begin position="137"/>
        <end position="159"/>
    </location>
</feature>
<accession>A0ABP9RJ05</accession>
<feature type="transmembrane region" description="Helical" evidence="2">
    <location>
        <begin position="6"/>
        <end position="27"/>
    </location>
</feature>
<dbReference type="Proteomes" id="UP001500074">
    <property type="component" value="Unassembled WGS sequence"/>
</dbReference>
<protein>
    <submittedName>
        <fullName evidence="3">Uncharacterized protein</fullName>
    </submittedName>
</protein>
<evidence type="ECO:0000313" key="3">
    <source>
        <dbReference type="EMBL" id="GAA5178066.1"/>
    </source>
</evidence>
<keyword evidence="2" id="KW-1133">Transmembrane helix</keyword>
<reference evidence="4" key="1">
    <citation type="journal article" date="2019" name="Int. J. Syst. Evol. Microbiol.">
        <title>The Global Catalogue of Microorganisms (GCM) 10K type strain sequencing project: providing services to taxonomists for standard genome sequencing and annotation.</title>
        <authorList>
            <consortium name="The Broad Institute Genomics Platform"/>
            <consortium name="The Broad Institute Genome Sequencing Center for Infectious Disease"/>
            <person name="Wu L."/>
            <person name="Ma J."/>
        </authorList>
    </citation>
    <scope>NUCLEOTIDE SEQUENCE [LARGE SCALE GENOMIC DNA]</scope>
    <source>
        <strain evidence="4">JCM 18472</strain>
    </source>
</reference>
<proteinExistence type="predicted"/>
<dbReference type="EMBL" id="BAABKI010000028">
    <property type="protein sequence ID" value="GAA5178066.1"/>
    <property type="molecule type" value="Genomic_DNA"/>
</dbReference>
<feature type="region of interest" description="Disordered" evidence="1">
    <location>
        <begin position="34"/>
        <end position="83"/>
    </location>
</feature>
<evidence type="ECO:0000256" key="2">
    <source>
        <dbReference type="SAM" id="Phobius"/>
    </source>
</evidence>
<organism evidence="3 4">
    <name type="scientific">Modicisalibacter zincidurans</name>
    <dbReference type="NCBI Taxonomy" id="1178777"/>
    <lineage>
        <taxon>Bacteria</taxon>
        <taxon>Pseudomonadati</taxon>
        <taxon>Pseudomonadota</taxon>
        <taxon>Gammaproteobacteria</taxon>
        <taxon>Oceanospirillales</taxon>
        <taxon>Halomonadaceae</taxon>
        <taxon>Modicisalibacter</taxon>
    </lineage>
</organism>
<evidence type="ECO:0000313" key="4">
    <source>
        <dbReference type="Proteomes" id="UP001500074"/>
    </source>
</evidence>
<feature type="transmembrane region" description="Helical" evidence="2">
    <location>
        <begin position="89"/>
        <end position="117"/>
    </location>
</feature>
<name>A0ABP9RJ05_9GAMM</name>
<gene>
    <name evidence="3" type="ORF">GCM10023342_27600</name>
</gene>
<dbReference type="RefSeq" id="WP_031383604.1">
    <property type="nucleotide sequence ID" value="NZ_BAABKI010000028.1"/>
</dbReference>
<evidence type="ECO:0000256" key="1">
    <source>
        <dbReference type="SAM" id="MobiDB-lite"/>
    </source>
</evidence>
<keyword evidence="4" id="KW-1185">Reference proteome</keyword>
<comment type="caution">
    <text evidence="3">The sequence shown here is derived from an EMBL/GenBank/DDBJ whole genome shotgun (WGS) entry which is preliminary data.</text>
</comment>
<keyword evidence="2" id="KW-0472">Membrane</keyword>
<keyword evidence="2" id="KW-0812">Transmembrane</keyword>
<sequence length="163" mass="17089">MAALVFFTSLFLLVALLSITAVSGLFSGARRTGIGKKGSAKMGPATRKPRQKRQPRQAGGGTARSRRAASSNPRKTEPRRRFRLPGIPIPPGLVSCLPLGLLLALMVGAGQLALYGLQQSRQGVADDSRLAAFDTALGYLGVAALALLMLGLIGAIAAYRHKP</sequence>